<evidence type="ECO:0000259" key="6">
    <source>
        <dbReference type="Pfam" id="PF01266"/>
    </source>
</evidence>
<dbReference type="Pfam" id="PF01266">
    <property type="entry name" value="DAO"/>
    <property type="match status" value="1"/>
</dbReference>
<feature type="domain" description="FAD dependent oxidoreductase" evidence="6">
    <location>
        <begin position="8"/>
        <end position="356"/>
    </location>
</feature>
<dbReference type="PANTHER" id="PTHR13847:SF289">
    <property type="entry name" value="GLYCINE OXIDASE"/>
    <property type="match status" value="1"/>
</dbReference>
<dbReference type="GO" id="GO:0050660">
    <property type="term" value="F:flavin adenine dinucleotide binding"/>
    <property type="evidence" value="ECO:0007669"/>
    <property type="project" value="InterPro"/>
</dbReference>
<keyword evidence="2" id="KW-0784">Thiamine biosynthesis</keyword>
<dbReference type="Gene3D" id="3.50.50.60">
    <property type="entry name" value="FAD/NAD(P)-binding domain"/>
    <property type="match status" value="1"/>
</dbReference>
<evidence type="ECO:0000313" key="7">
    <source>
        <dbReference type="EMBL" id="TVX93108.1"/>
    </source>
</evidence>
<evidence type="ECO:0000256" key="5">
    <source>
        <dbReference type="ARBA" id="ARBA00050018"/>
    </source>
</evidence>
<dbReference type="GO" id="GO:0043799">
    <property type="term" value="F:glycine oxidase activity"/>
    <property type="evidence" value="ECO:0007669"/>
    <property type="project" value="UniProtKB-EC"/>
</dbReference>
<keyword evidence="3 7" id="KW-0560">Oxidoreductase</keyword>
<keyword evidence="8" id="KW-1185">Reference proteome</keyword>
<dbReference type="GO" id="GO:0005737">
    <property type="term" value="C:cytoplasm"/>
    <property type="evidence" value="ECO:0007669"/>
    <property type="project" value="TreeGrafter"/>
</dbReference>
<dbReference type="SUPFAM" id="SSF51905">
    <property type="entry name" value="FAD/NAD(P)-binding domain"/>
    <property type="match status" value="1"/>
</dbReference>
<evidence type="ECO:0000313" key="8">
    <source>
        <dbReference type="Proteomes" id="UP000318102"/>
    </source>
</evidence>
<dbReference type="EMBL" id="VNJK01000001">
    <property type="protein sequence ID" value="TVX93108.1"/>
    <property type="molecule type" value="Genomic_DNA"/>
</dbReference>
<evidence type="ECO:0000256" key="1">
    <source>
        <dbReference type="ARBA" id="ARBA00004948"/>
    </source>
</evidence>
<accession>A0A559IZP8</accession>
<comment type="caution">
    <text evidence="7">The sequence shown here is derived from an EMBL/GenBank/DDBJ whole genome shotgun (WGS) entry which is preliminary data.</text>
</comment>
<dbReference type="PANTHER" id="PTHR13847">
    <property type="entry name" value="SARCOSINE DEHYDROGENASE-RELATED"/>
    <property type="match status" value="1"/>
</dbReference>
<dbReference type="UniPathway" id="UPA00060"/>
<dbReference type="GO" id="GO:0009228">
    <property type="term" value="P:thiamine biosynthetic process"/>
    <property type="evidence" value="ECO:0007669"/>
    <property type="project" value="UniProtKB-KW"/>
</dbReference>
<dbReference type="OrthoDB" id="9794226at2"/>
<proteinExistence type="predicted"/>
<organism evidence="7 8">
    <name type="scientific">Paenibacillus agilis</name>
    <dbReference type="NCBI Taxonomy" id="3020863"/>
    <lineage>
        <taxon>Bacteria</taxon>
        <taxon>Bacillati</taxon>
        <taxon>Bacillota</taxon>
        <taxon>Bacilli</taxon>
        <taxon>Bacillales</taxon>
        <taxon>Paenibacillaceae</taxon>
        <taxon>Paenibacillus</taxon>
    </lineage>
</organism>
<dbReference type="EC" id="1.4.3.19" evidence="5"/>
<evidence type="ECO:0000256" key="4">
    <source>
        <dbReference type="ARBA" id="ARBA00049872"/>
    </source>
</evidence>
<dbReference type="PROSITE" id="PS51257">
    <property type="entry name" value="PROKAR_LIPOPROTEIN"/>
    <property type="match status" value="1"/>
</dbReference>
<dbReference type="NCBIfam" id="TIGR02352">
    <property type="entry name" value="thiamin_ThiO"/>
    <property type="match status" value="1"/>
</dbReference>
<dbReference type="InterPro" id="IPR012727">
    <property type="entry name" value="Gly_oxidase_ThiO"/>
</dbReference>
<dbReference type="GO" id="GO:0009229">
    <property type="term" value="P:thiamine diphosphate biosynthetic process"/>
    <property type="evidence" value="ECO:0007669"/>
    <property type="project" value="UniProtKB-UniPathway"/>
</dbReference>
<dbReference type="SUPFAM" id="SSF54373">
    <property type="entry name" value="FAD-linked reductases, C-terminal domain"/>
    <property type="match status" value="1"/>
</dbReference>
<dbReference type="AlphaFoldDB" id="A0A559IZP8"/>
<reference evidence="7 8" key="1">
    <citation type="submission" date="2019-07" db="EMBL/GenBank/DDBJ databases">
        <authorList>
            <person name="Kim J."/>
        </authorList>
    </citation>
    <scope>NUCLEOTIDE SEQUENCE [LARGE SCALE GENOMIC DNA]</scope>
    <source>
        <strain evidence="7 8">N4</strain>
    </source>
</reference>
<dbReference type="RefSeq" id="WP_144989268.1">
    <property type="nucleotide sequence ID" value="NZ_VNJK01000001.1"/>
</dbReference>
<evidence type="ECO:0000256" key="3">
    <source>
        <dbReference type="ARBA" id="ARBA00023002"/>
    </source>
</evidence>
<name>A0A559IZP8_9BACL</name>
<dbReference type="InterPro" id="IPR006076">
    <property type="entry name" value="FAD-dep_OxRdtase"/>
</dbReference>
<dbReference type="Gene3D" id="3.30.9.10">
    <property type="entry name" value="D-Amino Acid Oxidase, subunit A, domain 2"/>
    <property type="match status" value="1"/>
</dbReference>
<evidence type="ECO:0000256" key="2">
    <source>
        <dbReference type="ARBA" id="ARBA00022977"/>
    </source>
</evidence>
<dbReference type="Proteomes" id="UP000318102">
    <property type="component" value="Unassembled WGS sequence"/>
</dbReference>
<gene>
    <name evidence="7" type="primary">thiO</name>
    <name evidence="7" type="ORF">FPZ44_08565</name>
</gene>
<comment type="catalytic activity">
    <reaction evidence="4">
        <text>glycine + O2 + H2O = glyoxylate + H2O2 + NH4(+)</text>
        <dbReference type="Rhea" id="RHEA:11532"/>
        <dbReference type="ChEBI" id="CHEBI:15377"/>
        <dbReference type="ChEBI" id="CHEBI:15379"/>
        <dbReference type="ChEBI" id="CHEBI:16240"/>
        <dbReference type="ChEBI" id="CHEBI:28938"/>
        <dbReference type="ChEBI" id="CHEBI:36655"/>
        <dbReference type="ChEBI" id="CHEBI:57305"/>
        <dbReference type="EC" id="1.4.3.19"/>
    </reaction>
</comment>
<sequence length="384" mass="42073">MDLSRHSDVLVVGGSVIGCSVAYECAKLGMRVTVLERDVLSHGTSRAAAGMLAPTAERFENKDLAHFAYTSLDLFSGWAEQLWLDSGVDLELRRKGLLIPVHSQQEQTLVGTELQIAAEVAETGASGHIQWRNLLAEAGMYPYITPTVYGVYEVPHEGHVSPVKLMEALIAGSRKRGVQFKEYQEVKKIIYENSVIRGVQTAEGTWSAEHVIICAGVNSDSFNEQTDIRTNFFPVKGELAVVRTDYVFDSILYGNGTYIVPKSGGHIYIGATSHPHRYDRKVNVGSITNLIQSAISYIPSLYEAELVTAWAGLRPATSDGLPYIGPVSHIKGLWLAAGHYRNGILLSAATGIGVASWIHSGKMPWAWMNAFDPLRHTVMPQVVH</sequence>
<protein>
    <recommendedName>
        <fullName evidence="5">glycine oxidase</fullName>
        <ecNumber evidence="5">1.4.3.19</ecNumber>
    </recommendedName>
</protein>
<comment type="pathway">
    <text evidence="1">Cofactor biosynthesis; thiamine diphosphate biosynthesis.</text>
</comment>
<dbReference type="InterPro" id="IPR036188">
    <property type="entry name" value="FAD/NAD-bd_sf"/>
</dbReference>